<accession>A0A7J5BCL1</accession>
<dbReference type="PROSITE" id="PS50893">
    <property type="entry name" value="ABC_TRANSPORTER_2"/>
    <property type="match status" value="1"/>
</dbReference>
<dbReference type="Gene3D" id="3.40.50.300">
    <property type="entry name" value="P-loop containing nucleotide triphosphate hydrolases"/>
    <property type="match status" value="1"/>
</dbReference>
<dbReference type="SMART" id="SM00382">
    <property type="entry name" value="AAA"/>
    <property type="match status" value="1"/>
</dbReference>
<dbReference type="InterPro" id="IPR050166">
    <property type="entry name" value="ABC_transporter_ATP-bind"/>
</dbReference>
<keyword evidence="6" id="KW-0472">Membrane</keyword>
<dbReference type="EMBL" id="WBKB01000002">
    <property type="protein sequence ID" value="KAB1643920.1"/>
    <property type="molecule type" value="Genomic_DNA"/>
</dbReference>
<keyword evidence="9" id="KW-1185">Reference proteome</keyword>
<keyword evidence="1" id="KW-0813">Transport</keyword>
<dbReference type="InterPro" id="IPR027417">
    <property type="entry name" value="P-loop_NTPase"/>
</dbReference>
<keyword evidence="3" id="KW-0547">Nucleotide-binding</keyword>
<dbReference type="SUPFAM" id="SSF52540">
    <property type="entry name" value="P-loop containing nucleoside triphosphate hydrolases"/>
    <property type="match status" value="1"/>
</dbReference>
<dbReference type="PANTHER" id="PTHR42788">
    <property type="entry name" value="TAURINE IMPORT ATP-BINDING PROTEIN-RELATED"/>
    <property type="match status" value="1"/>
</dbReference>
<dbReference type="GO" id="GO:0005524">
    <property type="term" value="F:ATP binding"/>
    <property type="evidence" value="ECO:0007669"/>
    <property type="project" value="UniProtKB-KW"/>
</dbReference>
<evidence type="ECO:0000256" key="2">
    <source>
        <dbReference type="ARBA" id="ARBA00022475"/>
    </source>
</evidence>
<dbReference type="InterPro" id="IPR003593">
    <property type="entry name" value="AAA+_ATPase"/>
</dbReference>
<dbReference type="InterPro" id="IPR003439">
    <property type="entry name" value="ABC_transporter-like_ATP-bd"/>
</dbReference>
<reference evidence="8 9" key="1">
    <citation type="submission" date="2019-09" db="EMBL/GenBank/DDBJ databases">
        <title>Phylogeny of genus Pseudoclavibacter and closely related genus.</title>
        <authorList>
            <person name="Li Y."/>
        </authorList>
    </citation>
    <scope>NUCLEOTIDE SEQUENCE [LARGE SCALE GENOMIC DNA]</scope>
    <source>
        <strain evidence="8 9">KCTC 13959</strain>
    </source>
</reference>
<evidence type="ECO:0000256" key="4">
    <source>
        <dbReference type="ARBA" id="ARBA00022840"/>
    </source>
</evidence>
<evidence type="ECO:0000256" key="3">
    <source>
        <dbReference type="ARBA" id="ARBA00022741"/>
    </source>
</evidence>
<proteinExistence type="predicted"/>
<evidence type="ECO:0000259" key="7">
    <source>
        <dbReference type="PROSITE" id="PS50893"/>
    </source>
</evidence>
<feature type="domain" description="ABC transporter" evidence="7">
    <location>
        <begin position="14"/>
        <end position="230"/>
    </location>
</feature>
<protein>
    <submittedName>
        <fullName evidence="8">ABC transporter ATP-binding protein</fullName>
    </submittedName>
</protein>
<organism evidence="8 9">
    <name type="scientific">Gulosibacter chungangensis</name>
    <dbReference type="NCBI Taxonomy" id="979746"/>
    <lineage>
        <taxon>Bacteria</taxon>
        <taxon>Bacillati</taxon>
        <taxon>Actinomycetota</taxon>
        <taxon>Actinomycetes</taxon>
        <taxon>Micrococcales</taxon>
        <taxon>Microbacteriaceae</taxon>
        <taxon>Gulosibacter</taxon>
    </lineage>
</organism>
<keyword evidence="5" id="KW-1278">Translocase</keyword>
<evidence type="ECO:0000256" key="6">
    <source>
        <dbReference type="ARBA" id="ARBA00023136"/>
    </source>
</evidence>
<keyword evidence="4 8" id="KW-0067">ATP-binding</keyword>
<gene>
    <name evidence="8" type="ORF">F8O05_03720</name>
</gene>
<dbReference type="OrthoDB" id="8773773at2"/>
<name>A0A7J5BCL1_9MICO</name>
<evidence type="ECO:0000313" key="8">
    <source>
        <dbReference type="EMBL" id="KAB1643920.1"/>
    </source>
</evidence>
<dbReference type="PANTHER" id="PTHR42788:SF17">
    <property type="entry name" value="ALIPHATIC SULFONATES IMPORT ATP-BINDING PROTEIN SSUB"/>
    <property type="match status" value="1"/>
</dbReference>
<evidence type="ECO:0000256" key="5">
    <source>
        <dbReference type="ARBA" id="ARBA00022967"/>
    </source>
</evidence>
<evidence type="ECO:0000256" key="1">
    <source>
        <dbReference type="ARBA" id="ARBA00022448"/>
    </source>
</evidence>
<dbReference type="AlphaFoldDB" id="A0A7J5BCL1"/>
<evidence type="ECO:0000313" key="9">
    <source>
        <dbReference type="Proteomes" id="UP000433493"/>
    </source>
</evidence>
<keyword evidence="2" id="KW-1003">Cell membrane</keyword>
<dbReference type="GO" id="GO:0016887">
    <property type="term" value="F:ATP hydrolysis activity"/>
    <property type="evidence" value="ECO:0007669"/>
    <property type="project" value="InterPro"/>
</dbReference>
<dbReference type="InterPro" id="IPR017871">
    <property type="entry name" value="ABC_transporter-like_CS"/>
</dbReference>
<sequence>MRDDSRPENLTTRIRAHALTRRFADRAVLDALDFAADAGEFIVLLGRSGTGKSTLLRLIGGLDEPSSGELTVQGELAMAFQDARLLPWQKVWQNVTFGLKLPRRAARERAREMLQEVGLAEKMDAWPLTLSGGEAQRVSLARALARNPGILLLDEPFGALDALTRLTMQELVVNLWQRHRPTAVMVTHDVAEAVQLGQRILVLDSGRIIVDTTIDAPYPRSAKDPALLDLRDQLLTTLGVNTESLTS</sequence>
<dbReference type="Pfam" id="PF00005">
    <property type="entry name" value="ABC_tran"/>
    <property type="match status" value="1"/>
</dbReference>
<comment type="caution">
    <text evidence="8">The sequence shown here is derived from an EMBL/GenBank/DDBJ whole genome shotgun (WGS) entry which is preliminary data.</text>
</comment>
<dbReference type="Proteomes" id="UP000433493">
    <property type="component" value="Unassembled WGS sequence"/>
</dbReference>
<dbReference type="RefSeq" id="WP_158051424.1">
    <property type="nucleotide sequence ID" value="NZ_WBKB01000002.1"/>
</dbReference>
<dbReference type="PROSITE" id="PS00211">
    <property type="entry name" value="ABC_TRANSPORTER_1"/>
    <property type="match status" value="1"/>
</dbReference>